<dbReference type="STRING" id="1314778.A0A5C3P447"/>
<comment type="similarity">
    <text evidence="1">Belongs to the peptidase C48 family.</text>
</comment>
<protein>
    <recommendedName>
        <fullName evidence="4">Ubiquitin-like protease family profile domain-containing protein</fullName>
    </recommendedName>
</protein>
<dbReference type="Proteomes" id="UP000308197">
    <property type="component" value="Unassembled WGS sequence"/>
</dbReference>
<reference evidence="5 6" key="1">
    <citation type="journal article" date="2019" name="Nat. Ecol. Evol.">
        <title>Megaphylogeny resolves global patterns of mushroom evolution.</title>
        <authorList>
            <person name="Varga T."/>
            <person name="Krizsan K."/>
            <person name="Foldi C."/>
            <person name="Dima B."/>
            <person name="Sanchez-Garcia M."/>
            <person name="Sanchez-Ramirez S."/>
            <person name="Szollosi G.J."/>
            <person name="Szarkandi J.G."/>
            <person name="Papp V."/>
            <person name="Albert L."/>
            <person name="Andreopoulos W."/>
            <person name="Angelini C."/>
            <person name="Antonin V."/>
            <person name="Barry K.W."/>
            <person name="Bougher N.L."/>
            <person name="Buchanan P."/>
            <person name="Buyck B."/>
            <person name="Bense V."/>
            <person name="Catcheside P."/>
            <person name="Chovatia M."/>
            <person name="Cooper J."/>
            <person name="Damon W."/>
            <person name="Desjardin D."/>
            <person name="Finy P."/>
            <person name="Geml J."/>
            <person name="Haridas S."/>
            <person name="Hughes K."/>
            <person name="Justo A."/>
            <person name="Karasinski D."/>
            <person name="Kautmanova I."/>
            <person name="Kiss B."/>
            <person name="Kocsube S."/>
            <person name="Kotiranta H."/>
            <person name="LaButti K.M."/>
            <person name="Lechner B.E."/>
            <person name="Liimatainen K."/>
            <person name="Lipzen A."/>
            <person name="Lukacs Z."/>
            <person name="Mihaltcheva S."/>
            <person name="Morgado L.N."/>
            <person name="Niskanen T."/>
            <person name="Noordeloos M.E."/>
            <person name="Ohm R.A."/>
            <person name="Ortiz-Santana B."/>
            <person name="Ovrebo C."/>
            <person name="Racz N."/>
            <person name="Riley R."/>
            <person name="Savchenko A."/>
            <person name="Shiryaev A."/>
            <person name="Soop K."/>
            <person name="Spirin V."/>
            <person name="Szebenyi C."/>
            <person name="Tomsovsky M."/>
            <person name="Tulloss R.E."/>
            <person name="Uehling J."/>
            <person name="Grigoriev I.V."/>
            <person name="Vagvolgyi C."/>
            <person name="Papp T."/>
            <person name="Martin F.M."/>
            <person name="Miettinen O."/>
            <person name="Hibbett D.S."/>
            <person name="Nagy L.G."/>
        </authorList>
    </citation>
    <scope>NUCLEOTIDE SEQUENCE [LARGE SCALE GENOMIC DNA]</scope>
    <source>
        <strain evidence="5 6">HHB13444</strain>
    </source>
</reference>
<dbReference type="GO" id="GO:0019783">
    <property type="term" value="F:ubiquitin-like protein peptidase activity"/>
    <property type="evidence" value="ECO:0007669"/>
    <property type="project" value="UniProtKB-ARBA"/>
</dbReference>
<sequence length="238" mass="27479">MNKRNTIVDDVRAILATVPWAGLVRGFDNGEPLHQLATYATRRWFSDVHENQLLDLLRLAVGRHPEGRRTEVENIAFWKFLVNGYQKRAEGTYQEARHFLRPRGVGEALERGIWDQVGFIVNLHNTHWVSICVDFPKSKIFYGDSMPGSSADPYIVEVLNWWISCHSEHAFTWEMMDITYQNDVVSCGLLSWNGLAHHLLPNEFPLIPASEVQDARLRLLVEIMNRHLDHVSNQKHCV</sequence>
<dbReference type="PROSITE" id="PS50600">
    <property type="entry name" value="ULP_PROTEASE"/>
    <property type="match status" value="1"/>
</dbReference>
<name>A0A5C3P447_9APHY</name>
<dbReference type="GO" id="GO:0006508">
    <property type="term" value="P:proteolysis"/>
    <property type="evidence" value="ECO:0007669"/>
    <property type="project" value="UniProtKB-KW"/>
</dbReference>
<dbReference type="InterPro" id="IPR003653">
    <property type="entry name" value="Peptidase_C48_C"/>
</dbReference>
<proteinExistence type="inferred from homology"/>
<dbReference type="SUPFAM" id="SSF54001">
    <property type="entry name" value="Cysteine proteinases"/>
    <property type="match status" value="1"/>
</dbReference>
<accession>A0A5C3P447</accession>
<evidence type="ECO:0000256" key="3">
    <source>
        <dbReference type="ARBA" id="ARBA00022801"/>
    </source>
</evidence>
<dbReference type="InterPro" id="IPR038765">
    <property type="entry name" value="Papain-like_cys_pep_sf"/>
</dbReference>
<evidence type="ECO:0000313" key="6">
    <source>
        <dbReference type="Proteomes" id="UP000308197"/>
    </source>
</evidence>
<dbReference type="Gene3D" id="3.40.395.10">
    <property type="entry name" value="Adenoviral Proteinase, Chain A"/>
    <property type="match status" value="1"/>
</dbReference>
<evidence type="ECO:0000313" key="5">
    <source>
        <dbReference type="EMBL" id="TFK83070.1"/>
    </source>
</evidence>
<keyword evidence="2" id="KW-0645">Protease</keyword>
<keyword evidence="3" id="KW-0378">Hydrolase</keyword>
<dbReference type="EMBL" id="ML211424">
    <property type="protein sequence ID" value="TFK83070.1"/>
    <property type="molecule type" value="Genomic_DNA"/>
</dbReference>
<evidence type="ECO:0000259" key="4">
    <source>
        <dbReference type="PROSITE" id="PS50600"/>
    </source>
</evidence>
<dbReference type="InParanoid" id="A0A5C3P447"/>
<evidence type="ECO:0000256" key="1">
    <source>
        <dbReference type="ARBA" id="ARBA00005234"/>
    </source>
</evidence>
<dbReference type="AlphaFoldDB" id="A0A5C3P447"/>
<gene>
    <name evidence="5" type="ORF">K466DRAFT_499153</name>
</gene>
<feature type="domain" description="Ubiquitin-like protease family profile" evidence="4">
    <location>
        <begin position="1"/>
        <end position="198"/>
    </location>
</feature>
<evidence type="ECO:0000256" key="2">
    <source>
        <dbReference type="ARBA" id="ARBA00022670"/>
    </source>
</evidence>
<dbReference type="Pfam" id="PF02902">
    <property type="entry name" value="Peptidase_C48"/>
    <property type="match status" value="1"/>
</dbReference>
<keyword evidence="6" id="KW-1185">Reference proteome</keyword>
<dbReference type="GO" id="GO:0008234">
    <property type="term" value="F:cysteine-type peptidase activity"/>
    <property type="evidence" value="ECO:0007669"/>
    <property type="project" value="InterPro"/>
</dbReference>
<organism evidence="5 6">
    <name type="scientific">Polyporus arcularius HHB13444</name>
    <dbReference type="NCBI Taxonomy" id="1314778"/>
    <lineage>
        <taxon>Eukaryota</taxon>
        <taxon>Fungi</taxon>
        <taxon>Dikarya</taxon>
        <taxon>Basidiomycota</taxon>
        <taxon>Agaricomycotina</taxon>
        <taxon>Agaricomycetes</taxon>
        <taxon>Polyporales</taxon>
        <taxon>Polyporaceae</taxon>
        <taxon>Polyporus</taxon>
    </lineage>
</organism>